<dbReference type="GO" id="GO:1905135">
    <property type="term" value="P:biotin import across plasma membrane"/>
    <property type="evidence" value="ECO:0007669"/>
    <property type="project" value="TreeGrafter"/>
</dbReference>
<keyword evidence="3 6" id="KW-0812">Transmembrane</keyword>
<comment type="subcellular location">
    <subcellularLocation>
        <location evidence="1">Membrane</location>
        <topology evidence="1">Multi-pass membrane protein</topology>
    </subcellularLocation>
</comment>
<dbReference type="PANTHER" id="PTHR43791:SF33">
    <property type="entry name" value="VITAMIN H TRANSPORTER 1"/>
    <property type="match status" value="1"/>
</dbReference>
<name>A0A8H3IE02_9LECA</name>
<dbReference type="GO" id="GO:0005886">
    <property type="term" value="C:plasma membrane"/>
    <property type="evidence" value="ECO:0007669"/>
    <property type="project" value="TreeGrafter"/>
</dbReference>
<dbReference type="EMBL" id="CAJPDQ010000012">
    <property type="protein sequence ID" value="CAF9917320.1"/>
    <property type="molecule type" value="Genomic_DNA"/>
</dbReference>
<evidence type="ECO:0000256" key="3">
    <source>
        <dbReference type="ARBA" id="ARBA00022692"/>
    </source>
</evidence>
<feature type="transmembrane region" description="Helical" evidence="6">
    <location>
        <begin position="173"/>
        <end position="192"/>
    </location>
</feature>
<feature type="transmembrane region" description="Helical" evidence="6">
    <location>
        <begin position="245"/>
        <end position="265"/>
    </location>
</feature>
<evidence type="ECO:0000256" key="2">
    <source>
        <dbReference type="ARBA" id="ARBA00022448"/>
    </source>
</evidence>
<dbReference type="Proteomes" id="UP000664169">
    <property type="component" value="Unassembled WGS sequence"/>
</dbReference>
<dbReference type="OrthoDB" id="5298304at2759"/>
<keyword evidence="2" id="KW-0813">Transport</keyword>
<comment type="caution">
    <text evidence="8">The sequence shown here is derived from an EMBL/GenBank/DDBJ whole genome shotgun (WGS) entry which is preliminary data.</text>
</comment>
<feature type="transmembrane region" description="Helical" evidence="6">
    <location>
        <begin position="271"/>
        <end position="291"/>
    </location>
</feature>
<feature type="transmembrane region" description="Helical" evidence="6">
    <location>
        <begin position="48"/>
        <end position="68"/>
    </location>
</feature>
<evidence type="ECO:0000313" key="8">
    <source>
        <dbReference type="EMBL" id="CAF9917320.1"/>
    </source>
</evidence>
<feature type="transmembrane region" description="Helical" evidence="6">
    <location>
        <begin position="80"/>
        <end position="100"/>
    </location>
</feature>
<evidence type="ECO:0000256" key="4">
    <source>
        <dbReference type="ARBA" id="ARBA00022989"/>
    </source>
</evidence>
<feature type="transmembrane region" description="Helical" evidence="6">
    <location>
        <begin position="212"/>
        <end position="233"/>
    </location>
</feature>
<feature type="transmembrane region" description="Helical" evidence="6">
    <location>
        <begin position="303"/>
        <end position="331"/>
    </location>
</feature>
<dbReference type="GO" id="GO:1901604">
    <property type="term" value="F:dethiobiotin transmembrane transporter activity"/>
    <property type="evidence" value="ECO:0007669"/>
    <property type="project" value="TreeGrafter"/>
</dbReference>
<dbReference type="PANTHER" id="PTHR43791">
    <property type="entry name" value="PERMEASE-RELATED"/>
    <property type="match status" value="1"/>
</dbReference>
<evidence type="ECO:0000313" key="9">
    <source>
        <dbReference type="Proteomes" id="UP000664169"/>
    </source>
</evidence>
<dbReference type="PROSITE" id="PS50850">
    <property type="entry name" value="MFS"/>
    <property type="match status" value="1"/>
</dbReference>
<evidence type="ECO:0000256" key="5">
    <source>
        <dbReference type="ARBA" id="ARBA00023136"/>
    </source>
</evidence>
<dbReference type="SUPFAM" id="SSF103473">
    <property type="entry name" value="MFS general substrate transporter"/>
    <property type="match status" value="1"/>
</dbReference>
<keyword evidence="9" id="KW-1185">Reference proteome</keyword>
<gene>
    <name evidence="8" type="ORF">GOMPHAMPRED_001213</name>
</gene>
<evidence type="ECO:0000256" key="1">
    <source>
        <dbReference type="ARBA" id="ARBA00004141"/>
    </source>
</evidence>
<organism evidence="8 9">
    <name type="scientific">Gomphillus americanus</name>
    <dbReference type="NCBI Taxonomy" id="1940652"/>
    <lineage>
        <taxon>Eukaryota</taxon>
        <taxon>Fungi</taxon>
        <taxon>Dikarya</taxon>
        <taxon>Ascomycota</taxon>
        <taxon>Pezizomycotina</taxon>
        <taxon>Lecanoromycetes</taxon>
        <taxon>OSLEUM clade</taxon>
        <taxon>Ostropomycetidae</taxon>
        <taxon>Ostropales</taxon>
        <taxon>Graphidaceae</taxon>
        <taxon>Gomphilloideae</taxon>
        <taxon>Gomphillus</taxon>
    </lineage>
</organism>
<dbReference type="InterPro" id="IPR036259">
    <property type="entry name" value="MFS_trans_sf"/>
</dbReference>
<protein>
    <recommendedName>
        <fullName evidence="7">Major facilitator superfamily (MFS) profile domain-containing protein</fullName>
    </recommendedName>
</protein>
<keyword evidence="4 6" id="KW-1133">Transmembrane helix</keyword>
<feature type="domain" description="Major facilitator superfamily (MFS) profile" evidence="7">
    <location>
        <begin position="1"/>
        <end position="381"/>
    </location>
</feature>
<dbReference type="AlphaFoldDB" id="A0A8H3IE02"/>
<reference evidence="8" key="1">
    <citation type="submission" date="2021-03" db="EMBL/GenBank/DDBJ databases">
        <authorList>
            <person name="Tagirdzhanova G."/>
        </authorList>
    </citation>
    <scope>NUCLEOTIDE SEQUENCE</scope>
</reference>
<feature type="transmembrane region" description="Helical" evidence="6">
    <location>
        <begin position="351"/>
        <end position="377"/>
    </location>
</feature>
<feature type="transmembrane region" description="Helical" evidence="6">
    <location>
        <begin position="12"/>
        <end position="36"/>
    </location>
</feature>
<dbReference type="GO" id="GO:0015295">
    <property type="term" value="F:solute:proton symporter activity"/>
    <property type="evidence" value="ECO:0007669"/>
    <property type="project" value="TreeGrafter"/>
</dbReference>
<dbReference type="InterPro" id="IPR011701">
    <property type="entry name" value="MFS"/>
</dbReference>
<dbReference type="InterPro" id="IPR020846">
    <property type="entry name" value="MFS_dom"/>
</dbReference>
<sequence>MAGMQAAWSFYLLRLLLGIVIAGMWPGMTYYLTLFYPPARLGKRIGQYFTAAQLSAAVVGLVSAGFQLMDGAGGLLGWQWMFLLYGLVGVLLGIALLWWLPDRPLPPLAGHQLTPQQQQQQPATKPKWYHHLTPRPAAALSGADAELHYRDLEKVYHSPPWTLRDLWSVLQDWRLWPLTVMYFGVVGVGIGTQNYGTVILSSINPNLTGVQLSLLFAPIWICDLLSILLLTPLSDHFPSHMGRSLLFTFSVLLQIAGLLLTTLSLQPWTRYGGLLLVGFGLGPTVPITMTWTSQIFQPRHGQVGVAAATALVSGLGNLGSVMATYALYAGWSEDGEGGVGMRLLGRRERFAGSNFVLVGVLVGSCCAAWALVVGLVWQERRGRR</sequence>
<evidence type="ECO:0000259" key="7">
    <source>
        <dbReference type="PROSITE" id="PS50850"/>
    </source>
</evidence>
<keyword evidence="5 6" id="KW-0472">Membrane</keyword>
<dbReference type="Pfam" id="PF07690">
    <property type="entry name" value="MFS_1"/>
    <property type="match status" value="1"/>
</dbReference>
<dbReference type="Gene3D" id="1.20.1250.20">
    <property type="entry name" value="MFS general substrate transporter like domains"/>
    <property type="match status" value="2"/>
</dbReference>
<proteinExistence type="predicted"/>
<accession>A0A8H3IE02</accession>
<evidence type="ECO:0000256" key="6">
    <source>
        <dbReference type="SAM" id="Phobius"/>
    </source>
</evidence>
<dbReference type="GO" id="GO:0015225">
    <property type="term" value="F:biotin transmembrane transporter activity"/>
    <property type="evidence" value="ECO:0007669"/>
    <property type="project" value="TreeGrafter"/>
</dbReference>